<dbReference type="InterPro" id="IPR036188">
    <property type="entry name" value="FAD/NAD-bd_sf"/>
</dbReference>
<dbReference type="PANTHER" id="PTHR43539">
    <property type="entry name" value="FLAVIN-BINDING MONOOXYGENASE-LIKE PROTEIN (AFU_ORTHOLOGUE AFUA_4G09220)"/>
    <property type="match status" value="1"/>
</dbReference>
<dbReference type="InterPro" id="IPR050982">
    <property type="entry name" value="Auxin_biosynth/cation_transpt"/>
</dbReference>
<organism evidence="2 3">
    <name type="scientific">Rhizopogon vinicolor AM-OR11-026</name>
    <dbReference type="NCBI Taxonomy" id="1314800"/>
    <lineage>
        <taxon>Eukaryota</taxon>
        <taxon>Fungi</taxon>
        <taxon>Dikarya</taxon>
        <taxon>Basidiomycota</taxon>
        <taxon>Agaricomycotina</taxon>
        <taxon>Agaricomycetes</taxon>
        <taxon>Agaricomycetidae</taxon>
        <taxon>Boletales</taxon>
        <taxon>Suillineae</taxon>
        <taxon>Rhizopogonaceae</taxon>
        <taxon>Rhizopogon</taxon>
    </lineage>
</organism>
<dbReference type="Gene3D" id="3.50.50.60">
    <property type="entry name" value="FAD/NAD(P)-binding domain"/>
    <property type="match status" value="2"/>
</dbReference>
<protein>
    <submittedName>
        <fullName evidence="2">FAD/NAD(P)-binding domain-containing protein</fullName>
    </submittedName>
</protein>
<dbReference type="STRING" id="1314800.A0A1B7MIM3"/>
<dbReference type="Pfam" id="PF13738">
    <property type="entry name" value="Pyr_redox_3"/>
    <property type="match status" value="1"/>
</dbReference>
<dbReference type="SUPFAM" id="SSF51905">
    <property type="entry name" value="FAD/NAD(P)-binding domain"/>
    <property type="match status" value="1"/>
</dbReference>
<dbReference type="PANTHER" id="PTHR43539:SF68">
    <property type="entry name" value="FLAVIN-BINDING MONOOXYGENASE-LIKE PROTEIN (AFU_ORTHOLOGUE AFUA_4G09220)"/>
    <property type="match status" value="1"/>
</dbReference>
<proteinExistence type="predicted"/>
<dbReference type="Proteomes" id="UP000092154">
    <property type="component" value="Unassembled WGS sequence"/>
</dbReference>
<sequence length="605" mass="67222">MATDPFPQRLPTLDRLGVTDLPNISPSEAATEWLNALSAAITESDVGAVVNLFLEDGFWKDMIALTWDLRTFEGRNDITKLLDARLAATSLCEIRLLDDPLREPVLQKLFPDLAWVRFCFEFTTKHGKGTGVVYLVPLPDLKWKAYSLLTCLDALTDFPEKVGPLRNNQADHGTWEENRRQEIEFSNNDPTVLIIGAGHSGLETAARLKYLDVPTLIIDKKPRVGDNWRDRYKALCLHDTVWYDQTPYLNFPSTWPVYSPARKLADWLEGYAKFLDLNVWTASTIKKSSWNDTTKTWTVEVNREGKETRTLTVKHLVFATGLDSRPVVPEISGKAGFRGSTVHSSQFTSAANYIGKKAVVVGTCTSGHDIAQDFFDHGIDVTMYQRASTFVTSPQSFSAGRNAIYRDGFPIELADTYNTSLPHAVLRRLSQRTVPVSAQTTDKDILDGLAKVGFKTNLGPHGTGVLSLFFDRGGGFYIDTGTCQYIINGDIKIKNGSAIECFTENGLRFADGTELQADIIVFATGFSDHLGSMRESCGEEVASKVGTVWGIDKEGQLHGVWRHCGHDGLWFALGHLSLSRFHSLYLAMQIKAIEEGILNKADVVI</sequence>
<dbReference type="AlphaFoldDB" id="A0A1B7MIM3"/>
<reference evidence="2 3" key="1">
    <citation type="submission" date="2016-06" db="EMBL/GenBank/DDBJ databases">
        <title>Comparative genomics of the ectomycorrhizal sister species Rhizopogon vinicolor and Rhizopogon vesiculosus (Basidiomycota: Boletales) reveals a divergence of the mating type B locus.</title>
        <authorList>
            <consortium name="DOE Joint Genome Institute"/>
            <person name="Mujic A.B."/>
            <person name="Kuo A."/>
            <person name="Tritt A."/>
            <person name="Lipzen A."/>
            <person name="Chen C."/>
            <person name="Johnson J."/>
            <person name="Sharma A."/>
            <person name="Barry K."/>
            <person name="Grigoriev I.V."/>
            <person name="Spatafora J.W."/>
        </authorList>
    </citation>
    <scope>NUCLEOTIDE SEQUENCE [LARGE SCALE GENOMIC DNA]</scope>
    <source>
        <strain evidence="2 3">AM-OR11-026</strain>
    </source>
</reference>
<dbReference type="GO" id="GO:0050660">
    <property type="term" value="F:flavin adenine dinucleotide binding"/>
    <property type="evidence" value="ECO:0007669"/>
    <property type="project" value="TreeGrafter"/>
</dbReference>
<dbReference type="InterPro" id="IPR032710">
    <property type="entry name" value="NTF2-like_dom_sf"/>
</dbReference>
<dbReference type="EMBL" id="KV449007">
    <property type="protein sequence ID" value="OAX32443.1"/>
    <property type="molecule type" value="Genomic_DNA"/>
</dbReference>
<dbReference type="PRINTS" id="PR00411">
    <property type="entry name" value="PNDRDTASEI"/>
</dbReference>
<dbReference type="InParanoid" id="A0A1B7MIM3"/>
<dbReference type="OrthoDB" id="74360at2759"/>
<evidence type="ECO:0000313" key="2">
    <source>
        <dbReference type="EMBL" id="OAX32443.1"/>
    </source>
</evidence>
<name>A0A1B7MIM3_9AGAM</name>
<dbReference type="SUPFAM" id="SSF54427">
    <property type="entry name" value="NTF2-like"/>
    <property type="match status" value="1"/>
</dbReference>
<evidence type="ECO:0000313" key="3">
    <source>
        <dbReference type="Proteomes" id="UP000092154"/>
    </source>
</evidence>
<keyword evidence="1" id="KW-0560">Oxidoreductase</keyword>
<gene>
    <name evidence="2" type="ORF">K503DRAFT_805223</name>
</gene>
<evidence type="ECO:0000256" key="1">
    <source>
        <dbReference type="ARBA" id="ARBA00023002"/>
    </source>
</evidence>
<dbReference type="GO" id="GO:0004497">
    <property type="term" value="F:monooxygenase activity"/>
    <property type="evidence" value="ECO:0007669"/>
    <property type="project" value="TreeGrafter"/>
</dbReference>
<keyword evidence="3" id="KW-1185">Reference proteome</keyword>
<accession>A0A1B7MIM3</accession>